<dbReference type="EMBL" id="BAAARV010000003">
    <property type="protein sequence ID" value="GAA2326407.1"/>
    <property type="molecule type" value="Genomic_DNA"/>
</dbReference>
<organism evidence="2 3">
    <name type="scientific">Dactylosporangium salmoneum</name>
    <dbReference type="NCBI Taxonomy" id="53361"/>
    <lineage>
        <taxon>Bacteria</taxon>
        <taxon>Bacillati</taxon>
        <taxon>Actinomycetota</taxon>
        <taxon>Actinomycetes</taxon>
        <taxon>Micromonosporales</taxon>
        <taxon>Micromonosporaceae</taxon>
        <taxon>Dactylosporangium</taxon>
    </lineage>
</organism>
<dbReference type="RefSeq" id="WP_344610165.1">
    <property type="nucleotide sequence ID" value="NZ_BAAARV010000003.1"/>
</dbReference>
<dbReference type="Proteomes" id="UP001501444">
    <property type="component" value="Unassembled WGS sequence"/>
</dbReference>
<reference evidence="2 3" key="1">
    <citation type="journal article" date="2019" name="Int. J. Syst. Evol. Microbiol.">
        <title>The Global Catalogue of Microorganisms (GCM) 10K type strain sequencing project: providing services to taxonomists for standard genome sequencing and annotation.</title>
        <authorList>
            <consortium name="The Broad Institute Genomics Platform"/>
            <consortium name="The Broad Institute Genome Sequencing Center for Infectious Disease"/>
            <person name="Wu L."/>
            <person name="Ma J."/>
        </authorList>
    </citation>
    <scope>NUCLEOTIDE SEQUENCE [LARGE SCALE GENOMIC DNA]</scope>
    <source>
        <strain evidence="2 3">JCM 3272</strain>
    </source>
</reference>
<name>A0ABN3FCB3_9ACTN</name>
<proteinExistence type="predicted"/>
<dbReference type="SUPFAM" id="SSF53756">
    <property type="entry name" value="UDP-Glycosyltransferase/glycogen phosphorylase"/>
    <property type="match status" value="1"/>
</dbReference>
<evidence type="ECO:0000313" key="2">
    <source>
        <dbReference type="EMBL" id="GAA2326407.1"/>
    </source>
</evidence>
<dbReference type="PANTHER" id="PTHR48050:SF13">
    <property type="entry name" value="STEROL 3-BETA-GLUCOSYLTRANSFERASE UGT80A2"/>
    <property type="match status" value="1"/>
</dbReference>
<protein>
    <submittedName>
        <fullName evidence="2">DUF1205 domain-containing protein</fullName>
    </submittedName>
</protein>
<comment type="caution">
    <text evidence="2">The sequence shown here is derived from an EMBL/GenBank/DDBJ whole genome shotgun (WGS) entry which is preliminary data.</text>
</comment>
<dbReference type="InterPro" id="IPR010610">
    <property type="entry name" value="EryCIII-like_C"/>
</dbReference>
<dbReference type="PANTHER" id="PTHR48050">
    <property type="entry name" value="STEROL 3-BETA-GLUCOSYLTRANSFERASE"/>
    <property type="match status" value="1"/>
</dbReference>
<accession>A0ABN3FCB3</accession>
<dbReference type="InterPro" id="IPR050426">
    <property type="entry name" value="Glycosyltransferase_28"/>
</dbReference>
<feature type="domain" description="Erythromycin biosynthesis protein CIII-like C-terminal" evidence="1">
    <location>
        <begin position="259"/>
        <end position="367"/>
    </location>
</feature>
<evidence type="ECO:0000313" key="3">
    <source>
        <dbReference type="Proteomes" id="UP001501444"/>
    </source>
</evidence>
<sequence>MRVLFTAVPIYGHLLPLLPLAEAVVAAGDEAAVAAPASMAQLAGGVPAIAGGPEPQELLAENDRRTGGADMADTRDIFPVASFFAGARVDLTYDVALAQAKDFGPDVIVAEEYDAVGPMVAAALRLPLVRHGIGLPVSPPPLGPAMRELLAPRYAGRGLAPARRVALVDPWPPALQYPQWTPAADRLPIRPRAYAGPLPVEPPLPPPGPAPRVLVTLGTVLLDPAMLEALVGAVAELSDVDVLAVVPPGLPVPPADGRANVRFAGFVPMARLLDTGVSAVVAAGGAGTVLAALGRGIPMVLWPKGAEKPMNAERVAAAGAGIAVDAPGGAAEAVRKVLTDGSYRAGAGRIAEQIRQAPEPAEVWSRLRDRIR</sequence>
<keyword evidence="3" id="KW-1185">Reference proteome</keyword>
<evidence type="ECO:0000259" key="1">
    <source>
        <dbReference type="Pfam" id="PF06722"/>
    </source>
</evidence>
<gene>
    <name evidence="2" type="ORF">GCM10010170_001180</name>
</gene>
<dbReference type="Pfam" id="PF06722">
    <property type="entry name" value="EryCIII-like_C"/>
    <property type="match status" value="1"/>
</dbReference>
<dbReference type="Gene3D" id="3.40.50.2000">
    <property type="entry name" value="Glycogen Phosphorylase B"/>
    <property type="match status" value="2"/>
</dbReference>